<proteinExistence type="predicted"/>
<accession>A0A3S5GYI2</accession>
<dbReference type="InterPro" id="IPR014784">
    <property type="entry name" value="Cu2_ascorb_mOase-like_C"/>
</dbReference>
<feature type="region of interest" description="Disordered" evidence="2">
    <location>
        <begin position="31"/>
        <end position="58"/>
    </location>
</feature>
<evidence type="ECO:0000259" key="3">
    <source>
        <dbReference type="Pfam" id="PF03712"/>
    </source>
</evidence>
<sequence length="313" mass="32721">MVASLHSVRAAGFSLLVFLVGCGGAVVVDGEPDDTSSTGSSSSSSSNSSSSGGPDIPGEWTTLIDGTWELAAGTEGYWCARKTFPEDLYIKAFRALAPPGTHHTLLLRDGGQPDGEQACGPTLGSNMFYASGVGTDDLVFPDGIAVKIPAGTQLQLNLHLFNTSTSPLSGVSGTLVKLVPASEVKQSAEMILPGTASISVPPFGTQTVEGDCAFPAASTISTVWPHMHKYGTHMKVTYEGAGGSKVLHDGAFTFGEQKNYAIEPLLVGPGEVIRIECSYKNTTGQTINWGDSSEAEMCFAGIYRYPALKQACQ</sequence>
<dbReference type="AlphaFoldDB" id="A0A3S5GYI2"/>
<dbReference type="SUPFAM" id="SSF49742">
    <property type="entry name" value="PHM/PNGase F"/>
    <property type="match status" value="2"/>
</dbReference>
<keyword evidence="1" id="KW-1015">Disulfide bond</keyword>
<name>A0A3S5GYI2_9BACT</name>
<evidence type="ECO:0000256" key="2">
    <source>
        <dbReference type="SAM" id="MobiDB-lite"/>
    </source>
</evidence>
<reference evidence="4" key="1">
    <citation type="journal article" date="2018" name="J. Ind. Microbiol. Biotechnol.">
        <title>Genome mining reveals uncommon alkylpyrones as type III PKS products from myxobacteria.</title>
        <authorList>
            <person name="Hug J.J."/>
            <person name="Panter F."/>
            <person name="Krug D."/>
            <person name="Muller R."/>
        </authorList>
    </citation>
    <scope>NUCLEOTIDE SEQUENCE</scope>
    <source>
        <strain evidence="4">MSr9315</strain>
    </source>
</reference>
<dbReference type="Pfam" id="PF03712">
    <property type="entry name" value="Cu2_monoox_C"/>
    <property type="match status" value="1"/>
</dbReference>
<protein>
    <recommendedName>
        <fullName evidence="3">Copper type II ascorbate-dependent monooxygenase C-terminal domain-containing protein</fullName>
    </recommendedName>
</protein>
<organism evidence="4">
    <name type="scientific">Phaselicystis flava</name>
    <dbReference type="NCBI Taxonomy" id="525924"/>
    <lineage>
        <taxon>Bacteria</taxon>
        <taxon>Pseudomonadati</taxon>
        <taxon>Myxococcota</taxon>
        <taxon>Polyangia</taxon>
        <taxon>Polyangiales</taxon>
        <taxon>Phaselicystidaceae</taxon>
        <taxon>Phaselicystis</taxon>
    </lineage>
</organism>
<dbReference type="InterPro" id="IPR024548">
    <property type="entry name" value="Cu2_monoox_C"/>
</dbReference>
<dbReference type="InterPro" id="IPR008977">
    <property type="entry name" value="PHM/PNGase_F_dom_sf"/>
</dbReference>
<evidence type="ECO:0000313" key="4">
    <source>
        <dbReference type="EMBL" id="AYM54436.1"/>
    </source>
</evidence>
<dbReference type="Gene3D" id="2.60.120.230">
    <property type="match status" value="1"/>
</dbReference>
<dbReference type="GO" id="GO:0016715">
    <property type="term" value="F:oxidoreductase activity, acting on paired donors, with incorporation or reduction of molecular oxygen, reduced ascorbate as one donor, and incorporation of one atom of oxygen"/>
    <property type="evidence" value="ECO:0007669"/>
    <property type="project" value="InterPro"/>
</dbReference>
<feature type="compositionally biased region" description="Low complexity" evidence="2">
    <location>
        <begin position="35"/>
        <end position="53"/>
    </location>
</feature>
<feature type="domain" description="Copper type II ascorbate-dependent monooxygenase C-terminal" evidence="3">
    <location>
        <begin position="220"/>
        <end position="310"/>
    </location>
</feature>
<dbReference type="EMBL" id="MH908922">
    <property type="protein sequence ID" value="AYM54436.1"/>
    <property type="molecule type" value="Genomic_DNA"/>
</dbReference>
<evidence type="ECO:0000256" key="1">
    <source>
        <dbReference type="ARBA" id="ARBA00023157"/>
    </source>
</evidence>